<evidence type="ECO:0000256" key="3">
    <source>
        <dbReference type="ARBA" id="ARBA00022741"/>
    </source>
</evidence>
<dbReference type="Gene3D" id="3.30.200.20">
    <property type="entry name" value="Phosphorylase Kinase, domain 1"/>
    <property type="match status" value="1"/>
</dbReference>
<evidence type="ECO:0000313" key="8">
    <source>
        <dbReference type="Proteomes" id="UP000737018"/>
    </source>
</evidence>
<dbReference type="OrthoDB" id="5962987at2759"/>
<keyword evidence="4" id="KW-0418">Kinase</keyword>
<evidence type="ECO:0000256" key="4">
    <source>
        <dbReference type="ARBA" id="ARBA00022777"/>
    </source>
</evidence>
<dbReference type="GO" id="GO:0005886">
    <property type="term" value="C:plasma membrane"/>
    <property type="evidence" value="ECO:0007669"/>
    <property type="project" value="TreeGrafter"/>
</dbReference>
<name>A0A8J4Q9A0_9ROSI</name>
<evidence type="ECO:0000256" key="5">
    <source>
        <dbReference type="ARBA" id="ARBA00022840"/>
    </source>
</evidence>
<sequence>MVTSIINYFFFMTENRHSTYSYSADSTLPYFKDSPSRRDLDGTRRNSNLPLFDLRTIIAATNNFSIANKLGQGGFGPVYKVVSLNKSPNLHNLISNVFMHQKFHHECLWVLVEYEFVVCNWASPNNSPSCCIHKEEKLLIYEYLPNKSLDSFIFDETKRSCLDWGIFGVLLLEIVTGKKNNTYHHDGPSSNLIGHVWDLWREDNSMKIVDPLLDETYPANEISRCIQIRLLCVQEHATDRPTMPTVVFMLGNDTHLPSPKRPAFILMGINNSTDRSANAASNSINEITLSQIDGR</sequence>
<keyword evidence="8" id="KW-1185">Reference proteome</keyword>
<accession>A0A8J4Q9A0</accession>
<dbReference type="PANTHER" id="PTHR27002:SF1095">
    <property type="entry name" value="G-TYPE LECTIN S-RECEPTOR-LIKE SERINE_THREONINE-PROTEIN KINASE RKS1"/>
    <property type="match status" value="1"/>
</dbReference>
<organism evidence="7 8">
    <name type="scientific">Castanea mollissima</name>
    <name type="common">Chinese chestnut</name>
    <dbReference type="NCBI Taxonomy" id="60419"/>
    <lineage>
        <taxon>Eukaryota</taxon>
        <taxon>Viridiplantae</taxon>
        <taxon>Streptophyta</taxon>
        <taxon>Embryophyta</taxon>
        <taxon>Tracheophyta</taxon>
        <taxon>Spermatophyta</taxon>
        <taxon>Magnoliopsida</taxon>
        <taxon>eudicotyledons</taxon>
        <taxon>Gunneridae</taxon>
        <taxon>Pentapetalae</taxon>
        <taxon>rosids</taxon>
        <taxon>fabids</taxon>
        <taxon>Fagales</taxon>
        <taxon>Fagaceae</taxon>
        <taxon>Castanea</taxon>
    </lineage>
</organism>
<protein>
    <recommendedName>
        <fullName evidence="6">S-locus receptor kinase C-terminal domain-containing protein</fullName>
    </recommendedName>
</protein>
<dbReference type="GO" id="GO:0005524">
    <property type="term" value="F:ATP binding"/>
    <property type="evidence" value="ECO:0007669"/>
    <property type="project" value="UniProtKB-KW"/>
</dbReference>
<dbReference type="AlphaFoldDB" id="A0A8J4Q9A0"/>
<keyword evidence="1" id="KW-0723">Serine/threonine-protein kinase</keyword>
<evidence type="ECO:0000259" key="6">
    <source>
        <dbReference type="Pfam" id="PF11883"/>
    </source>
</evidence>
<dbReference type="Proteomes" id="UP000737018">
    <property type="component" value="Unassembled WGS sequence"/>
</dbReference>
<keyword evidence="2" id="KW-0808">Transferase</keyword>
<reference evidence="7" key="1">
    <citation type="submission" date="2020-03" db="EMBL/GenBank/DDBJ databases">
        <title>Castanea mollissima Vanexum genome sequencing.</title>
        <authorList>
            <person name="Staton M."/>
        </authorList>
    </citation>
    <scope>NUCLEOTIDE SEQUENCE</scope>
    <source>
        <tissue evidence="7">Leaf</tissue>
    </source>
</reference>
<proteinExistence type="predicted"/>
<evidence type="ECO:0000256" key="2">
    <source>
        <dbReference type="ARBA" id="ARBA00022679"/>
    </source>
</evidence>
<dbReference type="EMBL" id="JRKL02010806">
    <property type="protein sequence ID" value="KAF3945862.1"/>
    <property type="molecule type" value="Genomic_DNA"/>
</dbReference>
<dbReference type="InterPro" id="IPR011009">
    <property type="entry name" value="Kinase-like_dom_sf"/>
</dbReference>
<dbReference type="InterPro" id="IPR021820">
    <property type="entry name" value="S-locus_recpt_kinase_C"/>
</dbReference>
<dbReference type="PANTHER" id="PTHR27002">
    <property type="entry name" value="RECEPTOR-LIKE SERINE/THREONINE-PROTEIN KINASE SD1-8"/>
    <property type="match status" value="1"/>
</dbReference>
<keyword evidence="5" id="KW-0067">ATP-binding</keyword>
<gene>
    <name evidence="7" type="ORF">CMV_027807</name>
</gene>
<feature type="domain" description="S-locus receptor kinase C-terminal" evidence="6">
    <location>
        <begin position="252"/>
        <end position="295"/>
    </location>
</feature>
<evidence type="ECO:0000256" key="1">
    <source>
        <dbReference type="ARBA" id="ARBA00022527"/>
    </source>
</evidence>
<keyword evidence="3" id="KW-0547">Nucleotide-binding</keyword>
<dbReference type="SUPFAM" id="SSF56112">
    <property type="entry name" value="Protein kinase-like (PK-like)"/>
    <property type="match status" value="1"/>
</dbReference>
<comment type="caution">
    <text evidence="7">The sequence shown here is derived from an EMBL/GenBank/DDBJ whole genome shotgun (WGS) entry which is preliminary data.</text>
</comment>
<dbReference type="Gene3D" id="1.10.510.10">
    <property type="entry name" value="Transferase(Phosphotransferase) domain 1"/>
    <property type="match status" value="1"/>
</dbReference>
<dbReference type="GO" id="GO:0004674">
    <property type="term" value="F:protein serine/threonine kinase activity"/>
    <property type="evidence" value="ECO:0007669"/>
    <property type="project" value="UniProtKB-KW"/>
</dbReference>
<evidence type="ECO:0000313" key="7">
    <source>
        <dbReference type="EMBL" id="KAF3945862.1"/>
    </source>
</evidence>
<dbReference type="Pfam" id="PF11883">
    <property type="entry name" value="DUF3403"/>
    <property type="match status" value="1"/>
</dbReference>